<dbReference type="AlphaFoldDB" id="A0A6A6L6J0"/>
<keyword evidence="1" id="KW-0175">Coiled coil</keyword>
<evidence type="ECO:0000313" key="2">
    <source>
        <dbReference type="EMBL" id="KAF2296604.1"/>
    </source>
</evidence>
<accession>A0A6A6L6J0</accession>
<feature type="coiled-coil region" evidence="1">
    <location>
        <begin position="6"/>
        <end position="45"/>
    </location>
</feature>
<proteinExistence type="predicted"/>
<dbReference type="Gene3D" id="1.10.287.600">
    <property type="entry name" value="Helix hairpin bin"/>
    <property type="match status" value="1"/>
</dbReference>
<evidence type="ECO:0000313" key="3">
    <source>
        <dbReference type="Proteomes" id="UP000467840"/>
    </source>
</evidence>
<evidence type="ECO:0000256" key="1">
    <source>
        <dbReference type="SAM" id="Coils"/>
    </source>
</evidence>
<name>A0A6A6L6J0_HEVBR</name>
<reference evidence="2 3" key="1">
    <citation type="journal article" date="2020" name="Mol. Plant">
        <title>The Chromosome-Based Rubber Tree Genome Provides New Insights into Spurge Genome Evolution and Rubber Biosynthesis.</title>
        <authorList>
            <person name="Liu J."/>
            <person name="Shi C."/>
            <person name="Shi C.C."/>
            <person name="Li W."/>
            <person name="Zhang Q.J."/>
            <person name="Zhang Y."/>
            <person name="Li K."/>
            <person name="Lu H.F."/>
            <person name="Shi C."/>
            <person name="Zhu S.T."/>
            <person name="Xiao Z.Y."/>
            <person name="Nan H."/>
            <person name="Yue Y."/>
            <person name="Zhu X.G."/>
            <person name="Wu Y."/>
            <person name="Hong X.N."/>
            <person name="Fan G.Y."/>
            <person name="Tong Y."/>
            <person name="Zhang D."/>
            <person name="Mao C.L."/>
            <person name="Liu Y.L."/>
            <person name="Hao S.J."/>
            <person name="Liu W.Q."/>
            <person name="Lv M.Q."/>
            <person name="Zhang H.B."/>
            <person name="Liu Y."/>
            <person name="Hu-Tang G.R."/>
            <person name="Wang J.P."/>
            <person name="Wang J.H."/>
            <person name="Sun Y.H."/>
            <person name="Ni S.B."/>
            <person name="Chen W.B."/>
            <person name="Zhang X.C."/>
            <person name="Jiao Y.N."/>
            <person name="Eichler E.E."/>
            <person name="Li G.H."/>
            <person name="Liu X."/>
            <person name="Gao L.Z."/>
        </authorList>
    </citation>
    <scope>NUCLEOTIDE SEQUENCE [LARGE SCALE GENOMIC DNA]</scope>
    <source>
        <strain evidence="3">cv. GT1</strain>
        <tissue evidence="2">Leaf</tissue>
    </source>
</reference>
<sequence>MEEGEFSEAHEDLAALEKDYEEFGAESAEVKMEAALEVIQTHTKEALRIFLEGLRPVKIAVKPDWGLRALDVDEYCKAS</sequence>
<dbReference type="InterPro" id="IPR023123">
    <property type="entry name" value="Tubulin_C"/>
</dbReference>
<organism evidence="2 3">
    <name type="scientific">Hevea brasiliensis</name>
    <name type="common">Para rubber tree</name>
    <name type="synonym">Siphonia brasiliensis</name>
    <dbReference type="NCBI Taxonomy" id="3981"/>
    <lineage>
        <taxon>Eukaryota</taxon>
        <taxon>Viridiplantae</taxon>
        <taxon>Streptophyta</taxon>
        <taxon>Embryophyta</taxon>
        <taxon>Tracheophyta</taxon>
        <taxon>Spermatophyta</taxon>
        <taxon>Magnoliopsida</taxon>
        <taxon>eudicotyledons</taxon>
        <taxon>Gunneridae</taxon>
        <taxon>Pentapetalae</taxon>
        <taxon>rosids</taxon>
        <taxon>fabids</taxon>
        <taxon>Malpighiales</taxon>
        <taxon>Euphorbiaceae</taxon>
        <taxon>Crotonoideae</taxon>
        <taxon>Micrandreae</taxon>
        <taxon>Hevea</taxon>
    </lineage>
</organism>
<comment type="caution">
    <text evidence="2">The sequence shown here is derived from an EMBL/GenBank/DDBJ whole genome shotgun (WGS) entry which is preliminary data.</text>
</comment>
<dbReference type="Proteomes" id="UP000467840">
    <property type="component" value="Chromosome 18"/>
</dbReference>
<dbReference type="EMBL" id="JAAGAX010000012">
    <property type="protein sequence ID" value="KAF2296604.1"/>
    <property type="molecule type" value="Genomic_DNA"/>
</dbReference>
<gene>
    <name evidence="2" type="ORF">GH714_000508</name>
</gene>
<protein>
    <submittedName>
        <fullName evidence="2">Uncharacterized protein</fullName>
    </submittedName>
</protein>
<keyword evidence="3" id="KW-1185">Reference proteome</keyword>